<feature type="region of interest" description="Disordered" evidence="2">
    <location>
        <begin position="457"/>
        <end position="541"/>
    </location>
</feature>
<feature type="compositionally biased region" description="Pro residues" evidence="2">
    <location>
        <begin position="156"/>
        <end position="165"/>
    </location>
</feature>
<dbReference type="EMBL" id="KN834778">
    <property type="protein sequence ID" value="KIK59682.1"/>
    <property type="molecule type" value="Genomic_DNA"/>
</dbReference>
<protein>
    <recommendedName>
        <fullName evidence="1">Histone H1</fullName>
    </recommendedName>
</protein>
<dbReference type="InterPro" id="IPR036390">
    <property type="entry name" value="WH_DNA-bd_sf"/>
</dbReference>
<dbReference type="Pfam" id="PF00538">
    <property type="entry name" value="Linker_histone"/>
    <property type="match status" value="1"/>
</dbReference>
<feature type="region of interest" description="Disordered" evidence="2">
    <location>
        <begin position="237"/>
        <end position="280"/>
    </location>
</feature>
<dbReference type="PROSITE" id="PS51504">
    <property type="entry name" value="H15"/>
    <property type="match status" value="1"/>
</dbReference>
<dbReference type="Proteomes" id="UP000053593">
    <property type="component" value="Unassembled WGS sequence"/>
</dbReference>
<feature type="compositionally biased region" description="Polar residues" evidence="2">
    <location>
        <begin position="499"/>
        <end position="509"/>
    </location>
</feature>
<evidence type="ECO:0000313" key="5">
    <source>
        <dbReference type="Proteomes" id="UP000053593"/>
    </source>
</evidence>
<dbReference type="InterPro" id="IPR005818">
    <property type="entry name" value="Histone_H1/H5_H15"/>
</dbReference>
<dbReference type="AlphaFoldDB" id="A0A0D0CM65"/>
<organism evidence="4 5">
    <name type="scientific">Collybiopsis luxurians FD-317 M1</name>
    <dbReference type="NCBI Taxonomy" id="944289"/>
    <lineage>
        <taxon>Eukaryota</taxon>
        <taxon>Fungi</taxon>
        <taxon>Dikarya</taxon>
        <taxon>Basidiomycota</taxon>
        <taxon>Agaricomycotina</taxon>
        <taxon>Agaricomycetes</taxon>
        <taxon>Agaricomycetidae</taxon>
        <taxon>Agaricales</taxon>
        <taxon>Marasmiineae</taxon>
        <taxon>Omphalotaceae</taxon>
        <taxon>Collybiopsis</taxon>
        <taxon>Collybiopsis luxurians</taxon>
    </lineage>
</organism>
<sequence>MQVASSPQNHTAQVDHERKRLYLSLLPPLQVIELCLTFDLHAPAFVRATIWPADLDAAIATLTKLSEEKPQIESTSSADPNPKPKDPPKHPTTTAEAPGPPVSSSTTPSAPPSASGLYQPPRFAYASQPAYPHTPYYPQPSWASYSQTPYGGSHPYAPPQPPAHHPPYHHETGSADDLPSYEDMIVEALNDDVRDPEGLAPKDLYTWMASHYPVQANFRPSASQALQKAFKRGRFEKSLSGKYRLNPNWKGGNTTRRTTRRPQTHGGSVPPRLSYSGKTSSYSNPSYMFSSASTPSITSHGSNPHPPEDDIGDAYEAAQHILKALNFGDGDGLYKISQDPEDDRNSGIAKSNSETTDNPPPSSTIPDASTTGNISVENIRAELQVQLVLLAAQLSEIANSTESDSVAMHDATAPAVSSDAPAVDRPGILKTAVSTTMNSLNTATAVLATAPSPPVPLPASNANVEQVDPKEGSTVVPSPLETPKEESLPLSSKVEVPQEATSSGTSVNKVSEPPPPTSLLEVIPLADVEDSDEEEMDEVVV</sequence>
<feature type="domain" description="H15" evidence="3">
    <location>
        <begin position="177"/>
        <end position="247"/>
    </location>
</feature>
<proteinExistence type="predicted"/>
<reference evidence="4 5" key="1">
    <citation type="submission" date="2014-04" db="EMBL/GenBank/DDBJ databases">
        <title>Evolutionary Origins and Diversification of the Mycorrhizal Mutualists.</title>
        <authorList>
            <consortium name="DOE Joint Genome Institute"/>
            <consortium name="Mycorrhizal Genomics Consortium"/>
            <person name="Kohler A."/>
            <person name="Kuo A."/>
            <person name="Nagy L.G."/>
            <person name="Floudas D."/>
            <person name="Copeland A."/>
            <person name="Barry K.W."/>
            <person name="Cichocki N."/>
            <person name="Veneault-Fourrey C."/>
            <person name="LaButti K."/>
            <person name="Lindquist E.A."/>
            <person name="Lipzen A."/>
            <person name="Lundell T."/>
            <person name="Morin E."/>
            <person name="Murat C."/>
            <person name="Riley R."/>
            <person name="Ohm R."/>
            <person name="Sun H."/>
            <person name="Tunlid A."/>
            <person name="Henrissat B."/>
            <person name="Grigoriev I.V."/>
            <person name="Hibbett D.S."/>
            <person name="Martin F."/>
        </authorList>
    </citation>
    <scope>NUCLEOTIDE SEQUENCE [LARGE SCALE GENOMIC DNA]</scope>
    <source>
        <strain evidence="4 5">FD-317 M1</strain>
    </source>
</reference>
<dbReference type="OrthoDB" id="5863171at2759"/>
<evidence type="ECO:0000313" key="4">
    <source>
        <dbReference type="EMBL" id="KIK59682.1"/>
    </source>
</evidence>
<keyword evidence="5" id="KW-1185">Reference proteome</keyword>
<accession>A0A0D0CM65</accession>
<gene>
    <name evidence="4" type="ORF">GYMLUDRAFT_44120</name>
</gene>
<dbReference type="GO" id="GO:0006334">
    <property type="term" value="P:nucleosome assembly"/>
    <property type="evidence" value="ECO:0007669"/>
    <property type="project" value="InterPro"/>
</dbReference>
<dbReference type="GO" id="GO:0000786">
    <property type="term" value="C:nucleosome"/>
    <property type="evidence" value="ECO:0007669"/>
    <property type="project" value="InterPro"/>
</dbReference>
<feature type="region of interest" description="Disordered" evidence="2">
    <location>
        <begin position="292"/>
        <end position="312"/>
    </location>
</feature>
<name>A0A0D0CM65_9AGAR</name>
<dbReference type="GO" id="GO:0003677">
    <property type="term" value="F:DNA binding"/>
    <property type="evidence" value="ECO:0007669"/>
    <property type="project" value="InterPro"/>
</dbReference>
<feature type="compositionally biased region" description="Polar residues" evidence="2">
    <location>
        <begin position="348"/>
        <end position="357"/>
    </location>
</feature>
<dbReference type="HOGENOM" id="CLU_019418_1_0_1"/>
<dbReference type="Gene3D" id="1.10.10.10">
    <property type="entry name" value="Winged helix-like DNA-binding domain superfamily/Winged helix DNA-binding domain"/>
    <property type="match status" value="1"/>
</dbReference>
<dbReference type="SUPFAM" id="SSF46785">
    <property type="entry name" value="Winged helix' DNA-binding domain"/>
    <property type="match status" value="1"/>
</dbReference>
<feature type="compositionally biased region" description="Acidic residues" evidence="2">
    <location>
        <begin position="527"/>
        <end position="541"/>
    </location>
</feature>
<evidence type="ECO:0000256" key="2">
    <source>
        <dbReference type="SAM" id="MobiDB-lite"/>
    </source>
</evidence>
<feature type="region of interest" description="Disordered" evidence="2">
    <location>
        <begin position="333"/>
        <end position="371"/>
    </location>
</feature>
<dbReference type="InterPro" id="IPR036388">
    <property type="entry name" value="WH-like_DNA-bd_sf"/>
</dbReference>
<feature type="region of interest" description="Disordered" evidence="2">
    <location>
        <begin position="66"/>
        <end position="119"/>
    </location>
</feature>
<evidence type="ECO:0000256" key="1">
    <source>
        <dbReference type="ARBA" id="ARBA00020833"/>
    </source>
</evidence>
<evidence type="ECO:0000259" key="3">
    <source>
        <dbReference type="PROSITE" id="PS51504"/>
    </source>
</evidence>
<feature type="region of interest" description="Disordered" evidence="2">
    <location>
        <begin position="152"/>
        <end position="181"/>
    </location>
</feature>
<feature type="compositionally biased region" description="Low complexity" evidence="2">
    <location>
        <begin position="102"/>
        <end position="116"/>
    </location>
</feature>